<reference evidence="1 2" key="1">
    <citation type="submission" date="2014-04" db="EMBL/GenBank/DDBJ databases">
        <authorList>
            <consortium name="DOE Joint Genome Institute"/>
            <person name="Kuo A."/>
            <person name="Tarkka M."/>
            <person name="Buscot F."/>
            <person name="Kohler A."/>
            <person name="Nagy L.G."/>
            <person name="Floudas D."/>
            <person name="Copeland A."/>
            <person name="Barry K.W."/>
            <person name="Cichocki N."/>
            <person name="Veneault-Fourrey C."/>
            <person name="LaButti K."/>
            <person name="Lindquist E.A."/>
            <person name="Lipzen A."/>
            <person name="Lundell T."/>
            <person name="Morin E."/>
            <person name="Murat C."/>
            <person name="Sun H."/>
            <person name="Tunlid A."/>
            <person name="Henrissat B."/>
            <person name="Grigoriev I.V."/>
            <person name="Hibbett D.S."/>
            <person name="Martin F."/>
            <person name="Nordberg H.P."/>
            <person name="Cantor M.N."/>
            <person name="Hua S.X."/>
        </authorList>
    </citation>
    <scope>NUCLEOTIDE SEQUENCE [LARGE SCALE GENOMIC DNA]</scope>
    <source>
        <strain evidence="1 2">F 1598</strain>
    </source>
</reference>
<dbReference type="Proteomes" id="UP000054166">
    <property type="component" value="Unassembled WGS sequence"/>
</dbReference>
<sequence length="124" mass="12972">MSSPIFSTISSLFSNTRFSSSPNPSGPSFDSSNLTLIRDGAPAPPGKVKGQIKALVEAAEEAATSLACGSILVGLGSESDDNGDVGLWLGDGPYAHGQENEVLKALDLMEWAQGEEVCRDPFTR</sequence>
<dbReference type="HOGENOM" id="CLU_2004759_0_0_1"/>
<dbReference type="OrthoDB" id="10261040at2759"/>
<name>A0A0C3GK67_PILCF</name>
<evidence type="ECO:0000313" key="1">
    <source>
        <dbReference type="EMBL" id="KIM92014.1"/>
    </source>
</evidence>
<organism evidence="1 2">
    <name type="scientific">Piloderma croceum (strain F 1598)</name>
    <dbReference type="NCBI Taxonomy" id="765440"/>
    <lineage>
        <taxon>Eukaryota</taxon>
        <taxon>Fungi</taxon>
        <taxon>Dikarya</taxon>
        <taxon>Basidiomycota</taxon>
        <taxon>Agaricomycotina</taxon>
        <taxon>Agaricomycetes</taxon>
        <taxon>Agaricomycetidae</taxon>
        <taxon>Atheliales</taxon>
        <taxon>Atheliaceae</taxon>
        <taxon>Piloderma</taxon>
    </lineage>
</organism>
<keyword evidence="2" id="KW-1185">Reference proteome</keyword>
<protein>
    <submittedName>
        <fullName evidence="1">Uncharacterized protein</fullName>
    </submittedName>
</protein>
<proteinExistence type="predicted"/>
<reference evidence="2" key="2">
    <citation type="submission" date="2015-01" db="EMBL/GenBank/DDBJ databases">
        <title>Evolutionary Origins and Diversification of the Mycorrhizal Mutualists.</title>
        <authorList>
            <consortium name="DOE Joint Genome Institute"/>
            <consortium name="Mycorrhizal Genomics Consortium"/>
            <person name="Kohler A."/>
            <person name="Kuo A."/>
            <person name="Nagy L.G."/>
            <person name="Floudas D."/>
            <person name="Copeland A."/>
            <person name="Barry K.W."/>
            <person name="Cichocki N."/>
            <person name="Veneault-Fourrey C."/>
            <person name="LaButti K."/>
            <person name="Lindquist E.A."/>
            <person name="Lipzen A."/>
            <person name="Lundell T."/>
            <person name="Morin E."/>
            <person name="Murat C."/>
            <person name="Riley R."/>
            <person name="Ohm R."/>
            <person name="Sun H."/>
            <person name="Tunlid A."/>
            <person name="Henrissat B."/>
            <person name="Grigoriev I.V."/>
            <person name="Hibbett D.S."/>
            <person name="Martin F."/>
        </authorList>
    </citation>
    <scope>NUCLEOTIDE SEQUENCE [LARGE SCALE GENOMIC DNA]</scope>
    <source>
        <strain evidence="2">F 1598</strain>
    </source>
</reference>
<dbReference type="InParanoid" id="A0A0C3GK67"/>
<gene>
    <name evidence="1" type="ORF">PILCRDRAFT_810012</name>
</gene>
<dbReference type="AlphaFoldDB" id="A0A0C3GK67"/>
<evidence type="ECO:0000313" key="2">
    <source>
        <dbReference type="Proteomes" id="UP000054166"/>
    </source>
</evidence>
<dbReference type="EMBL" id="KN832970">
    <property type="protein sequence ID" value="KIM92014.1"/>
    <property type="molecule type" value="Genomic_DNA"/>
</dbReference>
<accession>A0A0C3GK67</accession>